<reference evidence="3 4" key="1">
    <citation type="submission" date="2023-07" db="EMBL/GenBank/DDBJ databases">
        <title>Genomic Encyclopedia of Type Strains, Phase IV (KMG-IV): sequencing the most valuable type-strain genomes for metagenomic binning, comparative biology and taxonomic classification.</title>
        <authorList>
            <person name="Goeker M."/>
        </authorList>
    </citation>
    <scope>NUCLEOTIDE SEQUENCE [LARGE SCALE GENOMIC DNA]</scope>
    <source>
        <strain evidence="3 4">DSM 19092</strain>
    </source>
</reference>
<comment type="caution">
    <text evidence="3">The sequence shown here is derived from an EMBL/GenBank/DDBJ whole genome shotgun (WGS) entry which is preliminary data.</text>
</comment>
<keyword evidence="3" id="KW-0282">Flagellum</keyword>
<feature type="domain" description="Flagellar hook-length control protein-like C-terminal" evidence="2">
    <location>
        <begin position="308"/>
        <end position="375"/>
    </location>
</feature>
<proteinExistence type="predicted"/>
<dbReference type="CDD" id="cd17470">
    <property type="entry name" value="T3SS_Flik_C"/>
    <property type="match status" value="1"/>
</dbReference>
<keyword evidence="4" id="KW-1185">Reference proteome</keyword>
<dbReference type="Proteomes" id="UP001225646">
    <property type="component" value="Unassembled WGS sequence"/>
</dbReference>
<name>A0ABT9VL91_9BACI</name>
<dbReference type="RefSeq" id="WP_419151346.1">
    <property type="nucleotide sequence ID" value="NZ_JAUSTR010000001.1"/>
</dbReference>
<gene>
    <name evidence="3" type="ORF">J2S06_000809</name>
</gene>
<dbReference type="Gene3D" id="3.30.750.140">
    <property type="match status" value="1"/>
</dbReference>
<keyword evidence="3" id="KW-0966">Cell projection</keyword>
<evidence type="ECO:0000256" key="1">
    <source>
        <dbReference type="SAM" id="MobiDB-lite"/>
    </source>
</evidence>
<dbReference type="Pfam" id="PF02120">
    <property type="entry name" value="Flg_hook"/>
    <property type="match status" value="1"/>
</dbReference>
<accession>A0ABT9VL91</accession>
<sequence length="424" mass="49282">MLRALETNPFKLSVSASIEPSSSTETKRIDFQNILDRFQDEKASETMEDTAMQEVLQNFLLLLGRMEKFIGEVDPLNEQNEQFSSHLEKSGVKTDENMEILTVLVREFFSIIQNEWNFMSHARQHSLNPFMVSNQQHFHHFKNDFLRKSILESGKLIEQITTILNNFEHNLDNGKNTKSFPLLEIQNLLKRLMNENRLNSLLRGIQLAMKQNGHIDSTFLSHLTKMTVKHHELPEPFHHTNVTRDNGNFDHLSPKGPLLNTNFFSKPFHQPVIELTLSNLFNDSSIKEEFTAKFIDIMKSSKFFRTMDGKSTLTIQLHPEHLGSLTVKLVQEKKDIVAKIIASTQSAKELLEHSIGQLKHALPNVKIEIDRFELFDDIPLPMYQQHKEEQPSKEQKEKEQSMKEDKEPSQSFSEKLEQQFNKMI</sequence>
<feature type="compositionally biased region" description="Basic and acidic residues" evidence="1">
    <location>
        <begin position="385"/>
        <end position="408"/>
    </location>
</feature>
<dbReference type="InterPro" id="IPR021136">
    <property type="entry name" value="Flagellar_hook_control-like_C"/>
</dbReference>
<feature type="region of interest" description="Disordered" evidence="1">
    <location>
        <begin position="383"/>
        <end position="424"/>
    </location>
</feature>
<evidence type="ECO:0000313" key="3">
    <source>
        <dbReference type="EMBL" id="MDQ0161739.1"/>
    </source>
</evidence>
<evidence type="ECO:0000259" key="2">
    <source>
        <dbReference type="Pfam" id="PF02120"/>
    </source>
</evidence>
<feature type="compositionally biased region" description="Polar residues" evidence="1">
    <location>
        <begin position="409"/>
        <end position="424"/>
    </location>
</feature>
<keyword evidence="3" id="KW-0969">Cilium</keyword>
<evidence type="ECO:0000313" key="4">
    <source>
        <dbReference type="Proteomes" id="UP001225646"/>
    </source>
</evidence>
<dbReference type="EMBL" id="JAUSTR010000001">
    <property type="protein sequence ID" value="MDQ0161739.1"/>
    <property type="molecule type" value="Genomic_DNA"/>
</dbReference>
<protein>
    <submittedName>
        <fullName evidence="3">Flagellar hook-length control protein FliK</fullName>
    </submittedName>
</protein>
<organism evidence="3 4">
    <name type="scientific">Aeribacillus alveayuensis</name>
    <dbReference type="NCBI Taxonomy" id="279215"/>
    <lineage>
        <taxon>Bacteria</taxon>
        <taxon>Bacillati</taxon>
        <taxon>Bacillota</taxon>
        <taxon>Bacilli</taxon>
        <taxon>Bacillales</taxon>
        <taxon>Bacillaceae</taxon>
        <taxon>Aeribacillus</taxon>
    </lineage>
</organism>
<dbReference type="InterPro" id="IPR038610">
    <property type="entry name" value="FliK-like_C_sf"/>
</dbReference>